<gene>
    <name evidence="7" type="ORF">HPB52_003692</name>
</gene>
<accession>A0A9D4SM95</accession>
<evidence type="ECO:0000259" key="6">
    <source>
        <dbReference type="PROSITE" id="PS50217"/>
    </source>
</evidence>
<keyword evidence="3" id="KW-0238">DNA-binding</keyword>
<reference evidence="7" key="1">
    <citation type="journal article" date="2020" name="Cell">
        <title>Large-Scale Comparative Analyses of Tick Genomes Elucidate Their Genetic Diversity and Vector Capacities.</title>
        <authorList>
            <consortium name="Tick Genome and Microbiome Consortium (TIGMIC)"/>
            <person name="Jia N."/>
            <person name="Wang J."/>
            <person name="Shi W."/>
            <person name="Du L."/>
            <person name="Sun Y."/>
            <person name="Zhan W."/>
            <person name="Jiang J.F."/>
            <person name="Wang Q."/>
            <person name="Zhang B."/>
            <person name="Ji P."/>
            <person name="Bell-Sakyi L."/>
            <person name="Cui X.M."/>
            <person name="Yuan T.T."/>
            <person name="Jiang B.G."/>
            <person name="Yang W.F."/>
            <person name="Lam T.T."/>
            <person name="Chang Q.C."/>
            <person name="Ding S.J."/>
            <person name="Wang X.J."/>
            <person name="Zhu J.G."/>
            <person name="Ruan X.D."/>
            <person name="Zhao L."/>
            <person name="Wei J.T."/>
            <person name="Ye R.Z."/>
            <person name="Que T.C."/>
            <person name="Du C.H."/>
            <person name="Zhou Y.H."/>
            <person name="Cheng J.X."/>
            <person name="Dai P.F."/>
            <person name="Guo W.B."/>
            <person name="Han X.H."/>
            <person name="Huang E.J."/>
            <person name="Li L.F."/>
            <person name="Wei W."/>
            <person name="Gao Y.C."/>
            <person name="Liu J.Z."/>
            <person name="Shao H.Z."/>
            <person name="Wang X."/>
            <person name="Wang C.C."/>
            <person name="Yang T.C."/>
            <person name="Huo Q.B."/>
            <person name="Li W."/>
            <person name="Chen H.Y."/>
            <person name="Chen S.E."/>
            <person name="Zhou L.G."/>
            <person name="Ni X.B."/>
            <person name="Tian J.H."/>
            <person name="Sheng Y."/>
            <person name="Liu T."/>
            <person name="Pan Y.S."/>
            <person name="Xia L.Y."/>
            <person name="Li J."/>
            <person name="Zhao F."/>
            <person name="Cao W.C."/>
        </authorList>
    </citation>
    <scope>NUCLEOTIDE SEQUENCE</scope>
    <source>
        <strain evidence="7">Rsan-2018</strain>
    </source>
</reference>
<organism evidence="7 8">
    <name type="scientific">Rhipicephalus sanguineus</name>
    <name type="common">Brown dog tick</name>
    <name type="synonym">Ixodes sanguineus</name>
    <dbReference type="NCBI Taxonomy" id="34632"/>
    <lineage>
        <taxon>Eukaryota</taxon>
        <taxon>Metazoa</taxon>
        <taxon>Ecdysozoa</taxon>
        <taxon>Arthropoda</taxon>
        <taxon>Chelicerata</taxon>
        <taxon>Arachnida</taxon>
        <taxon>Acari</taxon>
        <taxon>Parasitiformes</taxon>
        <taxon>Ixodida</taxon>
        <taxon>Ixodoidea</taxon>
        <taxon>Ixodidae</taxon>
        <taxon>Rhipicephalinae</taxon>
        <taxon>Rhipicephalus</taxon>
        <taxon>Rhipicephalus</taxon>
    </lineage>
</organism>
<feature type="compositionally biased region" description="Low complexity" evidence="5">
    <location>
        <begin position="1"/>
        <end position="14"/>
    </location>
</feature>
<dbReference type="Pfam" id="PF00170">
    <property type="entry name" value="bZIP_1"/>
    <property type="match status" value="1"/>
</dbReference>
<dbReference type="Proteomes" id="UP000821837">
    <property type="component" value="Unassembled WGS sequence"/>
</dbReference>
<dbReference type="EMBL" id="JABSTV010001255">
    <property type="protein sequence ID" value="KAH7935088.1"/>
    <property type="molecule type" value="Genomic_DNA"/>
</dbReference>
<dbReference type="GO" id="GO:0000981">
    <property type="term" value="F:DNA-binding transcription factor activity, RNA polymerase II-specific"/>
    <property type="evidence" value="ECO:0007669"/>
    <property type="project" value="TreeGrafter"/>
</dbReference>
<feature type="region of interest" description="Disordered" evidence="5">
    <location>
        <begin position="323"/>
        <end position="387"/>
    </location>
</feature>
<dbReference type="SMART" id="SM00338">
    <property type="entry name" value="BRLZ"/>
    <property type="match status" value="1"/>
</dbReference>
<protein>
    <recommendedName>
        <fullName evidence="6">BZIP domain-containing protein</fullName>
    </recommendedName>
</protein>
<dbReference type="PANTHER" id="PTHR11462:SF35">
    <property type="entry name" value="TRANSCRIPTION FACTOR JRA"/>
    <property type="match status" value="1"/>
</dbReference>
<feature type="compositionally biased region" description="Low complexity" evidence="5">
    <location>
        <begin position="343"/>
        <end position="366"/>
    </location>
</feature>
<dbReference type="GO" id="GO:0005667">
    <property type="term" value="C:transcription regulator complex"/>
    <property type="evidence" value="ECO:0007669"/>
    <property type="project" value="TreeGrafter"/>
</dbReference>
<feature type="region of interest" description="Disordered" evidence="5">
    <location>
        <begin position="1"/>
        <end position="63"/>
    </location>
</feature>
<evidence type="ECO:0000256" key="1">
    <source>
        <dbReference type="ARBA" id="ARBA00006882"/>
    </source>
</evidence>
<dbReference type="GO" id="GO:0000978">
    <property type="term" value="F:RNA polymerase II cis-regulatory region sequence-specific DNA binding"/>
    <property type="evidence" value="ECO:0007669"/>
    <property type="project" value="TreeGrafter"/>
</dbReference>
<dbReference type="InterPro" id="IPR005643">
    <property type="entry name" value="JNK"/>
</dbReference>
<evidence type="ECO:0000256" key="2">
    <source>
        <dbReference type="ARBA" id="ARBA00023015"/>
    </source>
</evidence>
<name>A0A9D4SM95_RHISA</name>
<sequence>MSDSSDSTTNNSFFHPWSSEHLPTGGCEEEKPQTVPRPDGTQPLSVGFGEMSSDGTSDQPTATYQPMQQEQLLSCEELVSRKRSMTLNLGSPGASQRSTKQARCSSLLTSPDLQMLMLSTPELERFIIALNAQDSTVSRLFLLTMTKEEEQYPSGFPDTFAQLQLKPPQPALQQHTTSGPDTSDSVDSTSNDSSSHPSSSEPQTVPRLGGTPPLSSVGFDEKSSDGTSQQPTATYQPTLKEQLLSCEELVSRKRSMALDLESPGACQRSSKQARCSSLLTSPDLRKLALSTPELERLIINLNGQDSTVSKLFLFTMSEDGEQCLSGFPKPQPPQLALNQHATSGPDSSHSVDSTSNDSFSRTSSSSPQTAPRLRSTPPQSPISMGDRERIRLEQRRERNRIAAHKCRQRKLDRDSELEAKVNALKAEKTVLEYDNSVLRHEVYQLSQEVRTHIKAGCKM</sequence>
<dbReference type="VEuPathDB" id="VectorBase:RSAN_031121"/>
<keyword evidence="8" id="KW-1185">Reference proteome</keyword>
<dbReference type="AlphaFoldDB" id="A0A9D4SM95"/>
<dbReference type="OrthoDB" id="2187714at2759"/>
<reference evidence="7" key="2">
    <citation type="submission" date="2021-09" db="EMBL/GenBank/DDBJ databases">
        <authorList>
            <person name="Jia N."/>
            <person name="Wang J."/>
            <person name="Shi W."/>
            <person name="Du L."/>
            <person name="Sun Y."/>
            <person name="Zhan W."/>
            <person name="Jiang J."/>
            <person name="Wang Q."/>
            <person name="Zhang B."/>
            <person name="Ji P."/>
            <person name="Sakyi L.B."/>
            <person name="Cui X."/>
            <person name="Yuan T."/>
            <person name="Jiang B."/>
            <person name="Yang W."/>
            <person name="Lam T.T.-Y."/>
            <person name="Chang Q."/>
            <person name="Ding S."/>
            <person name="Wang X."/>
            <person name="Zhu J."/>
            <person name="Ruan X."/>
            <person name="Zhao L."/>
            <person name="Wei J."/>
            <person name="Que T."/>
            <person name="Du C."/>
            <person name="Cheng J."/>
            <person name="Dai P."/>
            <person name="Han X."/>
            <person name="Huang E."/>
            <person name="Gao Y."/>
            <person name="Liu J."/>
            <person name="Shao H."/>
            <person name="Ye R."/>
            <person name="Li L."/>
            <person name="Wei W."/>
            <person name="Wang X."/>
            <person name="Wang C."/>
            <person name="Huo Q."/>
            <person name="Li W."/>
            <person name="Guo W."/>
            <person name="Chen H."/>
            <person name="Chen S."/>
            <person name="Zhou L."/>
            <person name="Zhou L."/>
            <person name="Ni X."/>
            <person name="Tian J."/>
            <person name="Zhou Y."/>
            <person name="Sheng Y."/>
            <person name="Liu T."/>
            <person name="Pan Y."/>
            <person name="Xia L."/>
            <person name="Li J."/>
            <person name="Zhao F."/>
            <person name="Cao W."/>
        </authorList>
    </citation>
    <scope>NUCLEOTIDE SEQUENCE</scope>
    <source>
        <strain evidence="7">Rsan-2018</strain>
        <tissue evidence="7">Larvae</tissue>
    </source>
</reference>
<dbReference type="InterPro" id="IPR002112">
    <property type="entry name" value="Leuzip_Jun"/>
</dbReference>
<comment type="similarity">
    <text evidence="1">Belongs to the bZIP family. Jun subfamily.</text>
</comment>
<evidence type="ECO:0000313" key="8">
    <source>
        <dbReference type="Proteomes" id="UP000821837"/>
    </source>
</evidence>
<proteinExistence type="inferred from homology"/>
<keyword evidence="2" id="KW-0805">Transcription regulation</keyword>
<feature type="domain" description="BZIP" evidence="6">
    <location>
        <begin position="389"/>
        <end position="452"/>
    </location>
</feature>
<dbReference type="PRINTS" id="PR00043">
    <property type="entry name" value="LEUZIPPRJUN"/>
</dbReference>
<dbReference type="GO" id="GO:0051726">
    <property type="term" value="P:regulation of cell cycle"/>
    <property type="evidence" value="ECO:0007669"/>
    <property type="project" value="TreeGrafter"/>
</dbReference>
<evidence type="ECO:0000256" key="4">
    <source>
        <dbReference type="ARBA" id="ARBA00023163"/>
    </source>
</evidence>
<dbReference type="Gene3D" id="1.20.5.170">
    <property type="match status" value="1"/>
</dbReference>
<dbReference type="CDD" id="cd14696">
    <property type="entry name" value="bZIP_Jun"/>
    <property type="match status" value="1"/>
</dbReference>
<evidence type="ECO:0000313" key="7">
    <source>
        <dbReference type="EMBL" id="KAH7935088.1"/>
    </source>
</evidence>
<dbReference type="Pfam" id="PF03957">
    <property type="entry name" value="Jun"/>
    <property type="match status" value="2"/>
</dbReference>
<dbReference type="InterPro" id="IPR004827">
    <property type="entry name" value="bZIP"/>
</dbReference>
<dbReference type="GO" id="GO:0042127">
    <property type="term" value="P:regulation of cell population proliferation"/>
    <property type="evidence" value="ECO:0007669"/>
    <property type="project" value="TreeGrafter"/>
</dbReference>
<feature type="region of interest" description="Disordered" evidence="5">
    <location>
        <begin position="168"/>
        <end position="239"/>
    </location>
</feature>
<feature type="compositionally biased region" description="Polar residues" evidence="5">
    <location>
        <begin position="53"/>
        <end position="63"/>
    </location>
</feature>
<feature type="compositionally biased region" description="Low complexity" evidence="5">
    <location>
        <begin position="168"/>
        <end position="200"/>
    </location>
</feature>
<evidence type="ECO:0000256" key="5">
    <source>
        <dbReference type="SAM" id="MobiDB-lite"/>
    </source>
</evidence>
<dbReference type="PROSITE" id="PS50217">
    <property type="entry name" value="BZIP"/>
    <property type="match status" value="1"/>
</dbReference>
<dbReference type="InterPro" id="IPR050946">
    <property type="entry name" value="AP-1_TF_bZIP"/>
</dbReference>
<dbReference type="PROSITE" id="PS00036">
    <property type="entry name" value="BZIP_BASIC"/>
    <property type="match status" value="1"/>
</dbReference>
<dbReference type="SUPFAM" id="SSF57959">
    <property type="entry name" value="Leucine zipper domain"/>
    <property type="match status" value="1"/>
</dbReference>
<feature type="compositionally biased region" description="Polar residues" evidence="5">
    <location>
        <begin position="225"/>
        <end position="239"/>
    </location>
</feature>
<dbReference type="InterPro" id="IPR046347">
    <property type="entry name" value="bZIP_sf"/>
</dbReference>
<evidence type="ECO:0000256" key="3">
    <source>
        <dbReference type="ARBA" id="ARBA00023125"/>
    </source>
</evidence>
<keyword evidence="4" id="KW-0804">Transcription</keyword>
<comment type="caution">
    <text evidence="7">The sequence shown here is derived from an EMBL/GenBank/DDBJ whole genome shotgun (WGS) entry which is preliminary data.</text>
</comment>
<dbReference type="PANTHER" id="PTHR11462">
    <property type="entry name" value="JUN TRANSCRIPTION FACTOR-RELATED"/>
    <property type="match status" value="1"/>
</dbReference>